<evidence type="ECO:0000256" key="2">
    <source>
        <dbReference type="SAM" id="SignalP"/>
    </source>
</evidence>
<dbReference type="Proteomes" id="UP000886005">
    <property type="component" value="Unassembled WGS sequence"/>
</dbReference>
<accession>A0A7V1LLA1</accession>
<proteinExistence type="predicted"/>
<feature type="domain" description="Outer membrane protein beta-barrel" evidence="3">
    <location>
        <begin position="7"/>
        <end position="170"/>
    </location>
</feature>
<comment type="caution">
    <text evidence="4">The sequence shown here is derived from an EMBL/GenBank/DDBJ whole genome shotgun (WGS) entry which is preliminary data.</text>
</comment>
<protein>
    <recommendedName>
        <fullName evidence="3">Outer membrane protein beta-barrel domain-containing protein</fullName>
    </recommendedName>
</protein>
<dbReference type="InterPro" id="IPR027385">
    <property type="entry name" value="Beta-barrel_OMP"/>
</dbReference>
<dbReference type="EMBL" id="DRLD01000147">
    <property type="protein sequence ID" value="HED10069.1"/>
    <property type="molecule type" value="Genomic_DNA"/>
</dbReference>
<dbReference type="AlphaFoldDB" id="A0A7V1LLA1"/>
<name>A0A7V1LLA1_CALAY</name>
<dbReference type="Pfam" id="PF13505">
    <property type="entry name" value="OMP_b-brl"/>
    <property type="match status" value="1"/>
</dbReference>
<gene>
    <name evidence="4" type="ORF">ENJ10_05235</name>
</gene>
<sequence>MRRIVLILALILFLAQSGFSQGAPLFKKGDMIAGAKVALGAVYGASFGLVADFEYGFQNDFLNVGDKPATLGFGGSFGYSSYTDDYSYGSWTYTNIILTVAAYYHVDVFKSDKLDTYLKAGLGFNFGGVTYSGPYGGLYSDPSVGFMTLESGLGARYYVSDKLSVAGEIGTGMGLLRIGVDYRL</sequence>
<evidence type="ECO:0000259" key="3">
    <source>
        <dbReference type="Pfam" id="PF13505"/>
    </source>
</evidence>
<keyword evidence="1 2" id="KW-0732">Signal</keyword>
<organism evidence="4">
    <name type="scientific">Caldithrix abyssi</name>
    <dbReference type="NCBI Taxonomy" id="187145"/>
    <lineage>
        <taxon>Bacteria</taxon>
        <taxon>Pseudomonadati</taxon>
        <taxon>Calditrichota</taxon>
        <taxon>Calditrichia</taxon>
        <taxon>Calditrichales</taxon>
        <taxon>Calditrichaceae</taxon>
        <taxon>Caldithrix</taxon>
    </lineage>
</organism>
<feature type="chain" id="PRO_5030633825" description="Outer membrane protein beta-barrel domain-containing protein" evidence="2">
    <location>
        <begin position="23"/>
        <end position="184"/>
    </location>
</feature>
<evidence type="ECO:0000256" key="1">
    <source>
        <dbReference type="ARBA" id="ARBA00022729"/>
    </source>
</evidence>
<feature type="signal peptide" evidence="2">
    <location>
        <begin position="1"/>
        <end position="22"/>
    </location>
</feature>
<reference evidence="4" key="1">
    <citation type="journal article" date="2020" name="mSystems">
        <title>Genome- and Community-Level Interaction Insights into Carbon Utilization and Element Cycling Functions of Hydrothermarchaeota in Hydrothermal Sediment.</title>
        <authorList>
            <person name="Zhou Z."/>
            <person name="Liu Y."/>
            <person name="Xu W."/>
            <person name="Pan J."/>
            <person name="Luo Z.H."/>
            <person name="Li M."/>
        </authorList>
    </citation>
    <scope>NUCLEOTIDE SEQUENCE [LARGE SCALE GENOMIC DNA]</scope>
    <source>
        <strain evidence="4">HyVt-456</strain>
    </source>
</reference>
<evidence type="ECO:0000313" key="4">
    <source>
        <dbReference type="EMBL" id="HED10069.1"/>
    </source>
</evidence>